<feature type="region of interest" description="Disordered" evidence="1">
    <location>
        <begin position="216"/>
        <end position="251"/>
    </location>
</feature>
<dbReference type="Gene3D" id="2.40.10.10">
    <property type="entry name" value="Trypsin-like serine proteases"/>
    <property type="match status" value="2"/>
</dbReference>
<dbReference type="RefSeq" id="WP_113956874.1">
    <property type="nucleotide sequence ID" value="NZ_QNRR01000001.1"/>
</dbReference>
<comment type="caution">
    <text evidence="2">The sequence shown here is derived from an EMBL/GenBank/DDBJ whole genome shotgun (WGS) entry which is preliminary data.</text>
</comment>
<evidence type="ECO:0000313" key="3">
    <source>
        <dbReference type="Proteomes" id="UP000253426"/>
    </source>
</evidence>
<dbReference type="Proteomes" id="UP000253426">
    <property type="component" value="Unassembled WGS sequence"/>
</dbReference>
<gene>
    <name evidence="2" type="ORF">DES53_101792</name>
</gene>
<name>A0A366HUN9_9BACT</name>
<dbReference type="InterPro" id="IPR043504">
    <property type="entry name" value="Peptidase_S1_PA_chymotrypsin"/>
</dbReference>
<evidence type="ECO:0000256" key="1">
    <source>
        <dbReference type="SAM" id="MobiDB-lite"/>
    </source>
</evidence>
<sequence>MNALPRLIFGTLIGCGTLYSQAPDVPIYPEGRNPKSQAVITDEANRLKEKGELVPMEKVVEQMSRTTCELELPKPRTGKLEGRELWNTARRAHLRVGWHYLCKKCSKWHLNLAGGYAITNDAVVTCGHVLENEDIREGYLIVADEDDKVIPVVEVLAANRATDTAIIRVKGATLNPLPFTSDVMPGDKVYCFSEPKGRRGYFSEGIVNRFTKHPFRSNMREAAPGTGTAKPEAGKPASKPAPPAPSTKGEDEPVWIQVSTSWAPGSSGSAVLDAHGNAIGHVSQIQTVYQDPSKTTASAPGTLMVLHDAIAASNVLKLIKTKSRSE</sequence>
<dbReference type="OrthoDB" id="195844at2"/>
<dbReference type="InterPro" id="IPR009003">
    <property type="entry name" value="Peptidase_S1_PA"/>
</dbReference>
<accession>A0A366HUN9</accession>
<evidence type="ECO:0000313" key="2">
    <source>
        <dbReference type="EMBL" id="RBP47992.1"/>
    </source>
</evidence>
<feature type="compositionally biased region" description="Low complexity" evidence="1">
    <location>
        <begin position="229"/>
        <end position="238"/>
    </location>
</feature>
<keyword evidence="3" id="KW-1185">Reference proteome</keyword>
<reference evidence="2 3" key="1">
    <citation type="submission" date="2018-06" db="EMBL/GenBank/DDBJ databases">
        <title>Genomic Encyclopedia of Type Strains, Phase IV (KMG-IV): sequencing the most valuable type-strain genomes for metagenomic binning, comparative biology and taxonomic classification.</title>
        <authorList>
            <person name="Goeker M."/>
        </authorList>
    </citation>
    <scope>NUCLEOTIDE SEQUENCE [LARGE SCALE GENOMIC DNA]</scope>
    <source>
        <strain evidence="2 3">DSM 25532</strain>
    </source>
</reference>
<dbReference type="Pfam" id="PF13365">
    <property type="entry name" value="Trypsin_2"/>
    <property type="match status" value="1"/>
</dbReference>
<proteinExistence type="predicted"/>
<dbReference type="AlphaFoldDB" id="A0A366HUN9"/>
<dbReference type="SUPFAM" id="SSF50494">
    <property type="entry name" value="Trypsin-like serine proteases"/>
    <property type="match status" value="1"/>
</dbReference>
<organism evidence="2 3">
    <name type="scientific">Roseimicrobium gellanilyticum</name>
    <dbReference type="NCBI Taxonomy" id="748857"/>
    <lineage>
        <taxon>Bacteria</taxon>
        <taxon>Pseudomonadati</taxon>
        <taxon>Verrucomicrobiota</taxon>
        <taxon>Verrucomicrobiia</taxon>
        <taxon>Verrucomicrobiales</taxon>
        <taxon>Verrucomicrobiaceae</taxon>
        <taxon>Roseimicrobium</taxon>
    </lineage>
</organism>
<dbReference type="EMBL" id="QNRR01000001">
    <property type="protein sequence ID" value="RBP47992.1"/>
    <property type="molecule type" value="Genomic_DNA"/>
</dbReference>
<protein>
    <submittedName>
        <fullName evidence="2">Trypsin-like peptidase</fullName>
    </submittedName>
</protein>